<reference evidence="3 4" key="1">
    <citation type="journal article" date="2016" name="Front. Microbiol.">
        <title>Microevolution Analysis of Bacillus coahuilensis Unveils Differences in Phosphorus Acquisition Strategies and Their Regulation.</title>
        <authorList>
            <person name="Gomez-Lunar Z."/>
            <person name="Hernandez-Gonzalez I."/>
            <person name="Rodriguez-Torres M.D."/>
            <person name="Souza V."/>
            <person name="Olmedo-Alvarez G."/>
        </authorList>
    </citation>
    <scope>NUCLEOTIDE SEQUENCE [LARGE SCALE GENOMIC DNA]</scope>
    <source>
        <strain evidence="4">p1.1.43</strain>
    </source>
</reference>
<protein>
    <recommendedName>
        <fullName evidence="2">DUF3899 domain-containing protein</fullName>
    </recommendedName>
</protein>
<gene>
    <name evidence="3" type="ORF">Q75_04610</name>
</gene>
<evidence type="ECO:0000256" key="1">
    <source>
        <dbReference type="SAM" id="Phobius"/>
    </source>
</evidence>
<keyword evidence="4" id="KW-1185">Reference proteome</keyword>
<sequence>MEGSLLLNVVNISFFIGLSILMIGLLLMVFESGIFNGLVYSMKKLRRNSKTGEILEDLDDIDDTPDDIVEAIIRRRSYSMTKPFLITGGLLFILTLFAAYFIF</sequence>
<dbReference type="Proteomes" id="UP000074108">
    <property type="component" value="Unassembled WGS sequence"/>
</dbReference>
<dbReference type="Pfam" id="PF13038">
    <property type="entry name" value="DUF3899"/>
    <property type="match status" value="1"/>
</dbReference>
<feature type="transmembrane region" description="Helical" evidence="1">
    <location>
        <begin position="84"/>
        <end position="102"/>
    </location>
</feature>
<evidence type="ECO:0000313" key="3">
    <source>
        <dbReference type="EMBL" id="KUP07518.1"/>
    </source>
</evidence>
<keyword evidence="1" id="KW-1133">Transmembrane helix</keyword>
<dbReference type="RefSeq" id="WP_059350559.1">
    <property type="nucleotide sequence ID" value="NZ_LDYG01000021.1"/>
</dbReference>
<keyword evidence="1" id="KW-0472">Membrane</keyword>
<feature type="transmembrane region" description="Helical" evidence="1">
    <location>
        <begin position="12"/>
        <end position="40"/>
    </location>
</feature>
<dbReference type="InterPro" id="IPR025007">
    <property type="entry name" value="DUF3899"/>
</dbReference>
<proteinExistence type="predicted"/>
<feature type="domain" description="DUF3899" evidence="2">
    <location>
        <begin position="10"/>
        <end position="97"/>
    </location>
</feature>
<dbReference type="PATRIC" id="fig|1150625.3.peg.965"/>
<dbReference type="EMBL" id="LDYG01000021">
    <property type="protein sequence ID" value="KUP07518.1"/>
    <property type="molecule type" value="Genomic_DNA"/>
</dbReference>
<name>A0A147KA64_9BACI</name>
<organism evidence="3 4">
    <name type="scientific">Bacillus coahuilensis p1.1.43</name>
    <dbReference type="NCBI Taxonomy" id="1150625"/>
    <lineage>
        <taxon>Bacteria</taxon>
        <taxon>Bacillati</taxon>
        <taxon>Bacillota</taxon>
        <taxon>Bacilli</taxon>
        <taxon>Bacillales</taxon>
        <taxon>Bacillaceae</taxon>
        <taxon>Bacillus</taxon>
    </lineage>
</organism>
<accession>A0A147KA64</accession>
<evidence type="ECO:0000313" key="4">
    <source>
        <dbReference type="Proteomes" id="UP000074108"/>
    </source>
</evidence>
<dbReference type="AlphaFoldDB" id="A0A147KA64"/>
<comment type="caution">
    <text evidence="3">The sequence shown here is derived from an EMBL/GenBank/DDBJ whole genome shotgun (WGS) entry which is preliminary data.</text>
</comment>
<evidence type="ECO:0000259" key="2">
    <source>
        <dbReference type="Pfam" id="PF13038"/>
    </source>
</evidence>
<keyword evidence="1" id="KW-0812">Transmembrane</keyword>